<evidence type="ECO:0000313" key="1">
    <source>
        <dbReference type="EMBL" id="TKA30269.1"/>
    </source>
</evidence>
<comment type="caution">
    <text evidence="1">The sequence shown here is derived from an EMBL/GenBank/DDBJ whole genome shotgun (WGS) entry which is preliminary data.</text>
</comment>
<organism evidence="1 2">
    <name type="scientific">Friedmanniomyces endolithicus</name>
    <dbReference type="NCBI Taxonomy" id="329885"/>
    <lineage>
        <taxon>Eukaryota</taxon>
        <taxon>Fungi</taxon>
        <taxon>Dikarya</taxon>
        <taxon>Ascomycota</taxon>
        <taxon>Pezizomycotina</taxon>
        <taxon>Dothideomycetes</taxon>
        <taxon>Dothideomycetidae</taxon>
        <taxon>Mycosphaerellales</taxon>
        <taxon>Teratosphaeriaceae</taxon>
        <taxon>Friedmanniomyces</taxon>
    </lineage>
</organism>
<name>A0A4V6WJV2_9PEZI</name>
<dbReference type="STRING" id="329885.A0A4V6WJV2"/>
<gene>
    <name evidence="1" type="ORF">B0A54_15346</name>
</gene>
<evidence type="ECO:0000313" key="2">
    <source>
        <dbReference type="Proteomes" id="UP000310066"/>
    </source>
</evidence>
<dbReference type="Proteomes" id="UP000310066">
    <property type="component" value="Unassembled WGS sequence"/>
</dbReference>
<accession>A0A4V6WJV2</accession>
<protein>
    <recommendedName>
        <fullName evidence="3">F-box domain-containing protein</fullName>
    </recommendedName>
</protein>
<dbReference type="AlphaFoldDB" id="A0A4V6WJV2"/>
<sequence length="113" mass="13083">MPPQESEEPHYYLLALPIEVQLRIYELALISPYLLLNYPCCDWQDSVGVTWRDDGKYWDSGKGHAPHEPGLTRTCRLIRKLTIPIIYQENHSLTHHCLDVDIPTAVKWLDDVG</sequence>
<evidence type="ECO:0008006" key="3">
    <source>
        <dbReference type="Google" id="ProtNLM"/>
    </source>
</evidence>
<reference evidence="1 2" key="1">
    <citation type="submission" date="2017-03" db="EMBL/GenBank/DDBJ databases">
        <title>Genomes of endolithic fungi from Antarctica.</title>
        <authorList>
            <person name="Coleine C."/>
            <person name="Masonjones S."/>
            <person name="Stajich J.E."/>
        </authorList>
    </citation>
    <scope>NUCLEOTIDE SEQUENCE [LARGE SCALE GENOMIC DNA]</scope>
    <source>
        <strain evidence="1 2">CCFEE 5311</strain>
    </source>
</reference>
<dbReference type="OrthoDB" id="3932237at2759"/>
<dbReference type="EMBL" id="NAJP01000103">
    <property type="protein sequence ID" value="TKA30269.1"/>
    <property type="molecule type" value="Genomic_DNA"/>
</dbReference>
<proteinExistence type="predicted"/>